<dbReference type="OrthoDB" id="662756at2"/>
<dbReference type="KEGG" id="alm:AO498_13540"/>
<dbReference type="InterPro" id="IPR049712">
    <property type="entry name" value="Poly_export"/>
</dbReference>
<name>A0A142EQR0_9BACT</name>
<keyword evidence="4" id="KW-0813">Transport</keyword>
<organism evidence="4 5">
    <name type="scientific">Algoriphagus sanaruensis</name>
    <dbReference type="NCBI Taxonomy" id="1727163"/>
    <lineage>
        <taxon>Bacteria</taxon>
        <taxon>Pseudomonadati</taxon>
        <taxon>Bacteroidota</taxon>
        <taxon>Cytophagia</taxon>
        <taxon>Cytophagales</taxon>
        <taxon>Cyclobacteriaceae</taxon>
        <taxon>Algoriphagus</taxon>
    </lineage>
</organism>
<keyword evidence="2" id="KW-0472">Membrane</keyword>
<evidence type="ECO:0000256" key="2">
    <source>
        <dbReference type="SAM" id="Phobius"/>
    </source>
</evidence>
<gene>
    <name evidence="4" type="ORF">AO498_13540</name>
</gene>
<keyword evidence="4" id="KW-0762">Sugar transport</keyword>
<dbReference type="RefSeq" id="WP_067548700.1">
    <property type="nucleotide sequence ID" value="NZ_CP012836.1"/>
</dbReference>
<keyword evidence="1" id="KW-0732">Signal</keyword>
<reference evidence="5" key="1">
    <citation type="submission" date="2015-09" db="EMBL/GenBank/DDBJ databases">
        <title>Complete sequence of Algoriphagus sp. M8-2.</title>
        <authorList>
            <person name="Shintani M."/>
        </authorList>
    </citation>
    <scope>NUCLEOTIDE SEQUENCE [LARGE SCALE GENOMIC DNA]</scope>
    <source>
        <strain evidence="5">M8-2</strain>
    </source>
</reference>
<feature type="domain" description="Polysaccharide export protein N-terminal" evidence="3">
    <location>
        <begin position="46"/>
        <end position="150"/>
    </location>
</feature>
<dbReference type="Proteomes" id="UP000073816">
    <property type="component" value="Chromosome"/>
</dbReference>
<dbReference type="AlphaFoldDB" id="A0A142EQR0"/>
<protein>
    <submittedName>
        <fullName evidence="4">Sugar transporter</fullName>
    </submittedName>
</protein>
<keyword evidence="2" id="KW-0812">Transmembrane</keyword>
<reference evidence="4 5" key="2">
    <citation type="journal article" date="2016" name="Genome Announc.">
        <title>Complete Genome Sequence of Algoriphagus sp. Strain M8-2, Isolated from a Brackish Lake.</title>
        <authorList>
            <person name="Muraguchi Y."/>
            <person name="Kushimoto K."/>
            <person name="Ohtsubo Y."/>
            <person name="Suzuki T."/>
            <person name="Dohra H."/>
            <person name="Kimbara K."/>
            <person name="Shintani M."/>
        </authorList>
    </citation>
    <scope>NUCLEOTIDE SEQUENCE [LARGE SCALE GENOMIC DNA]</scope>
    <source>
        <strain evidence="4 5">M8-2</strain>
    </source>
</reference>
<dbReference type="GO" id="GO:0015159">
    <property type="term" value="F:polysaccharide transmembrane transporter activity"/>
    <property type="evidence" value="ECO:0007669"/>
    <property type="project" value="InterPro"/>
</dbReference>
<dbReference type="Pfam" id="PF02563">
    <property type="entry name" value="Poly_export"/>
    <property type="match status" value="1"/>
</dbReference>
<evidence type="ECO:0000256" key="1">
    <source>
        <dbReference type="ARBA" id="ARBA00022729"/>
    </source>
</evidence>
<dbReference type="PANTHER" id="PTHR33619">
    <property type="entry name" value="POLYSACCHARIDE EXPORT PROTEIN GFCE-RELATED"/>
    <property type="match status" value="1"/>
</dbReference>
<accession>A0A142EQR0</accession>
<dbReference type="PANTHER" id="PTHR33619:SF3">
    <property type="entry name" value="POLYSACCHARIDE EXPORT PROTEIN GFCE-RELATED"/>
    <property type="match status" value="1"/>
</dbReference>
<dbReference type="STRING" id="1727163.AO498_13540"/>
<dbReference type="Gene3D" id="3.10.560.10">
    <property type="entry name" value="Outer membrane lipoprotein wza domain like"/>
    <property type="match status" value="1"/>
</dbReference>
<feature type="transmembrane region" description="Helical" evidence="2">
    <location>
        <begin position="250"/>
        <end position="271"/>
    </location>
</feature>
<dbReference type="PATRIC" id="fig|1727163.4.peg.2824"/>
<dbReference type="InterPro" id="IPR003715">
    <property type="entry name" value="Poly_export_N"/>
</dbReference>
<proteinExistence type="predicted"/>
<keyword evidence="2" id="KW-1133">Transmembrane helix</keyword>
<evidence type="ECO:0000313" key="4">
    <source>
        <dbReference type="EMBL" id="AMQ57465.1"/>
    </source>
</evidence>
<dbReference type="EMBL" id="CP012836">
    <property type="protein sequence ID" value="AMQ57465.1"/>
    <property type="molecule type" value="Genomic_DNA"/>
</dbReference>
<keyword evidence="5" id="KW-1185">Reference proteome</keyword>
<evidence type="ECO:0000313" key="5">
    <source>
        <dbReference type="Proteomes" id="UP000073816"/>
    </source>
</evidence>
<sequence length="275" mass="30436">MKKIVFYLFLIISLPSCISNKRITYLQNLSDSTAYKLDEFIPFADVDYKYVLQPFDIVQIDFASSDPELVEGFSFQRSQQMGGIGFGGGVGGGGGGSDPLYMNGFSIDEEGYVEVPKLGKIKIGGLTEDQAKDLVQEKINIFFKEEVYVRLRMAGIRYTTLGEFNSVGVKIIYKNRATIFDALATAGETSLLAKREKLFLIRQYGDGVKIHQINLNDRALLASPFYFIQPNDILYLEPMKIRQVGTADNLTSSLALFGGIFASVLLIVNLVTGGI</sequence>
<evidence type="ECO:0000259" key="3">
    <source>
        <dbReference type="Pfam" id="PF02563"/>
    </source>
</evidence>